<evidence type="ECO:0000256" key="3">
    <source>
        <dbReference type="SAM" id="MobiDB-lite"/>
    </source>
</evidence>
<evidence type="ECO:0000313" key="6">
    <source>
        <dbReference type="EMBL" id="ORY84087.1"/>
    </source>
</evidence>
<sequence>MDSVRRLVSGRKARFTDGELDLDLVWLTDRVLLMGYPASGLASLYRNQRKDVHRFLAQYAPENKYRIVNLCPRYENQYDADEFGGRVFRYPFPDHFPPPLSLIPLYVKRATEWMKEDEENLLIIHCKAGKGRSGTFGICYLLAQPGLPSAPSLASPTATSSPPSVPAIDPSSEPGTPTDPPTMQQKVATILDFHTKRRMAPGTSSRGVSISSQRRWIGYWGRLLEGRDPRIDIDEPLGASGGEGKRMRKVRLEFVRIWGKGPQGVTRRLGGDRIAVQVFRYRDSLTTSLRTREIALASSGTYEWNDNDWDDKSDDMVLRVGGFTESDERSDRSPSPTSSGEEASPAPATDTPASTSRPTTPLTDLNEHATDSPRTLRPHTAYLPPSYTDAEPLEKEQARKIAEEDGGIVLDADREVQLKFLLGKSGRKHGKLPAMGISLLKLKASEIDFLKPQANIEAVEVGWRRTLDPPAKSFAARVALSDLPETWLYPNLLLTRDNSSVKSPGPFSRVPTEIKAVIAALAAHQDQAYQRRTTTGVSYGRYS</sequence>
<organism evidence="6 7">
    <name type="scientific">Leucosporidium creatinivorum</name>
    <dbReference type="NCBI Taxonomy" id="106004"/>
    <lineage>
        <taxon>Eukaryota</taxon>
        <taxon>Fungi</taxon>
        <taxon>Dikarya</taxon>
        <taxon>Basidiomycota</taxon>
        <taxon>Pucciniomycotina</taxon>
        <taxon>Microbotryomycetes</taxon>
        <taxon>Leucosporidiales</taxon>
        <taxon>Leucosporidium</taxon>
    </lineage>
</organism>
<dbReference type="GO" id="GO:0043491">
    <property type="term" value="P:phosphatidylinositol 3-kinase/protein kinase B signal transduction"/>
    <property type="evidence" value="ECO:0007669"/>
    <property type="project" value="TreeGrafter"/>
</dbReference>
<dbReference type="GO" id="GO:0051896">
    <property type="term" value="P:regulation of phosphatidylinositol 3-kinase/protein kinase B signal transduction"/>
    <property type="evidence" value="ECO:0007669"/>
    <property type="project" value="TreeGrafter"/>
</dbReference>
<dbReference type="InterPro" id="IPR029023">
    <property type="entry name" value="Tensin_phosphatase"/>
</dbReference>
<name>A0A1Y2FKJ5_9BASI</name>
<accession>A0A1Y2FKJ5</accession>
<dbReference type="GO" id="GO:0048870">
    <property type="term" value="P:cell motility"/>
    <property type="evidence" value="ECO:0007669"/>
    <property type="project" value="TreeGrafter"/>
</dbReference>
<dbReference type="Gene3D" id="3.90.190.10">
    <property type="entry name" value="Protein tyrosine phosphatase superfamily"/>
    <property type="match status" value="1"/>
</dbReference>
<protein>
    <recommendedName>
        <fullName evidence="1">phosphatidylinositol-3,4,5-trisphosphate 3-phosphatase</fullName>
        <ecNumber evidence="1">3.1.3.67</ecNumber>
    </recommendedName>
</protein>
<keyword evidence="7" id="KW-1185">Reference proteome</keyword>
<dbReference type="GO" id="GO:0016314">
    <property type="term" value="F:phosphatidylinositol-3,4,5-trisphosphate 3-phosphatase activity"/>
    <property type="evidence" value="ECO:0007669"/>
    <property type="project" value="UniProtKB-EC"/>
</dbReference>
<dbReference type="InterPro" id="IPR051281">
    <property type="entry name" value="Dual-spec_lipid-protein_phosph"/>
</dbReference>
<proteinExistence type="predicted"/>
<feature type="region of interest" description="Disordered" evidence="3">
    <location>
        <begin position="151"/>
        <end position="183"/>
    </location>
</feature>
<evidence type="ECO:0000256" key="1">
    <source>
        <dbReference type="ARBA" id="ARBA00013015"/>
    </source>
</evidence>
<dbReference type="GO" id="GO:0042995">
    <property type="term" value="C:cell projection"/>
    <property type="evidence" value="ECO:0007669"/>
    <property type="project" value="TreeGrafter"/>
</dbReference>
<feature type="compositionally biased region" description="Low complexity" evidence="3">
    <location>
        <begin position="343"/>
        <end position="361"/>
    </location>
</feature>
<dbReference type="STRING" id="106004.A0A1Y2FKJ5"/>
<evidence type="ECO:0000259" key="4">
    <source>
        <dbReference type="PROSITE" id="PS50056"/>
    </source>
</evidence>
<dbReference type="SUPFAM" id="SSF52799">
    <property type="entry name" value="(Phosphotyrosine protein) phosphatases II"/>
    <property type="match status" value="1"/>
</dbReference>
<dbReference type="GO" id="GO:0005886">
    <property type="term" value="C:plasma membrane"/>
    <property type="evidence" value="ECO:0007669"/>
    <property type="project" value="TreeGrafter"/>
</dbReference>
<reference evidence="6 7" key="1">
    <citation type="submission" date="2016-07" db="EMBL/GenBank/DDBJ databases">
        <title>Pervasive Adenine N6-methylation of Active Genes in Fungi.</title>
        <authorList>
            <consortium name="DOE Joint Genome Institute"/>
            <person name="Mondo S.J."/>
            <person name="Dannebaum R.O."/>
            <person name="Kuo R.C."/>
            <person name="Labutti K."/>
            <person name="Haridas S."/>
            <person name="Kuo A."/>
            <person name="Salamov A."/>
            <person name="Ahrendt S.R."/>
            <person name="Lipzen A."/>
            <person name="Sullivan W."/>
            <person name="Andreopoulos W.B."/>
            <person name="Clum A."/>
            <person name="Lindquist E."/>
            <person name="Daum C."/>
            <person name="Ramamoorthy G.K."/>
            <person name="Gryganskyi A."/>
            <person name="Culley D."/>
            <person name="Magnuson J.K."/>
            <person name="James T.Y."/>
            <person name="O'Malley M.A."/>
            <person name="Stajich J.E."/>
            <person name="Spatafora J.W."/>
            <person name="Visel A."/>
            <person name="Grigoriev I.V."/>
        </authorList>
    </citation>
    <scope>NUCLEOTIDE SEQUENCE [LARGE SCALE GENOMIC DNA]</scope>
    <source>
        <strain evidence="6 7">62-1032</strain>
    </source>
</reference>
<dbReference type="PROSITE" id="PS50056">
    <property type="entry name" value="TYR_PHOSPHATASE_2"/>
    <property type="match status" value="1"/>
</dbReference>
<dbReference type="InterPro" id="IPR029021">
    <property type="entry name" value="Prot-tyrosine_phosphatase-like"/>
</dbReference>
<evidence type="ECO:0000256" key="2">
    <source>
        <dbReference type="ARBA" id="ARBA00022801"/>
    </source>
</evidence>
<dbReference type="InParanoid" id="A0A1Y2FKJ5"/>
<dbReference type="GO" id="GO:0004725">
    <property type="term" value="F:protein tyrosine phosphatase activity"/>
    <property type="evidence" value="ECO:0007669"/>
    <property type="project" value="TreeGrafter"/>
</dbReference>
<evidence type="ECO:0000259" key="5">
    <source>
        <dbReference type="PROSITE" id="PS51181"/>
    </source>
</evidence>
<dbReference type="PANTHER" id="PTHR12305:SF81">
    <property type="entry name" value="PHOSPHATIDYLINOSITOL 3,4,5-TRISPHOSPHATE 3-PHOSPHATASE AND DUAL-SPECIFICITY PROTEIN PHOSPHATASE PTEN"/>
    <property type="match status" value="1"/>
</dbReference>
<dbReference type="OrthoDB" id="5632at2759"/>
<dbReference type="InterPro" id="IPR000387">
    <property type="entry name" value="Tyr_Pase_dom"/>
</dbReference>
<evidence type="ECO:0000313" key="7">
    <source>
        <dbReference type="Proteomes" id="UP000193467"/>
    </source>
</evidence>
<gene>
    <name evidence="6" type="ORF">BCR35DRAFT_324791</name>
</gene>
<dbReference type="GO" id="GO:0005634">
    <property type="term" value="C:nucleus"/>
    <property type="evidence" value="ECO:0007669"/>
    <property type="project" value="TreeGrafter"/>
</dbReference>
<dbReference type="PROSITE" id="PS00383">
    <property type="entry name" value="TYR_PHOSPHATASE_1"/>
    <property type="match status" value="1"/>
</dbReference>
<dbReference type="Proteomes" id="UP000193467">
    <property type="component" value="Unassembled WGS sequence"/>
</dbReference>
<dbReference type="PANTHER" id="PTHR12305">
    <property type="entry name" value="PHOSPHATASE WITH HOMOLOGY TO TENSIN"/>
    <property type="match status" value="1"/>
</dbReference>
<feature type="compositionally biased region" description="Low complexity" evidence="3">
    <location>
        <begin position="151"/>
        <end position="162"/>
    </location>
</feature>
<feature type="domain" description="Phosphatase tensin-type" evidence="5">
    <location>
        <begin position="13"/>
        <end position="227"/>
    </location>
</feature>
<dbReference type="EC" id="3.1.3.67" evidence="1"/>
<dbReference type="InterPro" id="IPR057023">
    <property type="entry name" value="PTP-SAK"/>
</dbReference>
<dbReference type="Pfam" id="PF22784">
    <property type="entry name" value="PTP-SAK"/>
    <property type="match status" value="1"/>
</dbReference>
<feature type="region of interest" description="Disordered" evidence="3">
    <location>
        <begin position="323"/>
        <end position="393"/>
    </location>
</feature>
<dbReference type="GO" id="GO:0046856">
    <property type="term" value="P:phosphatidylinositol dephosphorylation"/>
    <property type="evidence" value="ECO:0007669"/>
    <property type="project" value="TreeGrafter"/>
</dbReference>
<dbReference type="EMBL" id="MCGR01000018">
    <property type="protein sequence ID" value="ORY84087.1"/>
    <property type="molecule type" value="Genomic_DNA"/>
</dbReference>
<dbReference type="AlphaFoldDB" id="A0A1Y2FKJ5"/>
<keyword evidence="2" id="KW-0378">Hydrolase</keyword>
<dbReference type="InterPro" id="IPR016130">
    <property type="entry name" value="Tyr_Pase_AS"/>
</dbReference>
<comment type="caution">
    <text evidence="6">The sequence shown here is derived from an EMBL/GenBank/DDBJ whole genome shotgun (WGS) entry which is preliminary data.</text>
</comment>
<dbReference type="PROSITE" id="PS51181">
    <property type="entry name" value="PPASE_TENSIN"/>
    <property type="match status" value="1"/>
</dbReference>
<feature type="domain" description="Tyrosine specific protein phosphatases" evidence="4">
    <location>
        <begin position="107"/>
        <end position="142"/>
    </location>
</feature>
<dbReference type="GO" id="GO:0005829">
    <property type="term" value="C:cytosol"/>
    <property type="evidence" value="ECO:0007669"/>
    <property type="project" value="TreeGrafter"/>
</dbReference>